<keyword evidence="5 9" id="KW-0560">Oxidoreductase</keyword>
<evidence type="ECO:0000256" key="4">
    <source>
        <dbReference type="ARBA" id="ARBA00022723"/>
    </source>
</evidence>
<organism evidence="10 11">
    <name type="scientific">Brenthis ino</name>
    <name type="common">lesser marbled fritillary</name>
    <dbReference type="NCBI Taxonomy" id="405034"/>
    <lineage>
        <taxon>Eukaryota</taxon>
        <taxon>Metazoa</taxon>
        <taxon>Ecdysozoa</taxon>
        <taxon>Arthropoda</taxon>
        <taxon>Hexapoda</taxon>
        <taxon>Insecta</taxon>
        <taxon>Pterygota</taxon>
        <taxon>Neoptera</taxon>
        <taxon>Endopterygota</taxon>
        <taxon>Lepidoptera</taxon>
        <taxon>Glossata</taxon>
        <taxon>Ditrysia</taxon>
        <taxon>Papilionoidea</taxon>
        <taxon>Nymphalidae</taxon>
        <taxon>Heliconiinae</taxon>
        <taxon>Argynnini</taxon>
        <taxon>Brenthis</taxon>
    </lineage>
</organism>
<feature type="non-terminal residue" evidence="10">
    <location>
        <position position="502"/>
    </location>
</feature>
<dbReference type="Gene3D" id="1.10.630.10">
    <property type="entry name" value="Cytochrome P450"/>
    <property type="match status" value="1"/>
</dbReference>
<proteinExistence type="inferred from homology"/>
<evidence type="ECO:0000256" key="5">
    <source>
        <dbReference type="ARBA" id="ARBA00023002"/>
    </source>
</evidence>
<dbReference type="InterPro" id="IPR036396">
    <property type="entry name" value="Cyt_P450_sf"/>
</dbReference>
<reference evidence="10" key="1">
    <citation type="submission" date="2021-12" db="EMBL/GenBank/DDBJ databases">
        <authorList>
            <person name="Martin H S."/>
        </authorList>
    </citation>
    <scope>NUCLEOTIDE SEQUENCE</scope>
</reference>
<dbReference type="PANTHER" id="PTHR24279:SF120">
    <property type="entry name" value="CYTOCHROME P450"/>
    <property type="match status" value="1"/>
</dbReference>
<dbReference type="InterPro" id="IPR050479">
    <property type="entry name" value="CYP11_CYP27_families"/>
</dbReference>
<comment type="similarity">
    <text evidence="2 9">Belongs to the cytochrome P450 family.</text>
</comment>
<evidence type="ECO:0000256" key="9">
    <source>
        <dbReference type="RuleBase" id="RU000461"/>
    </source>
</evidence>
<evidence type="ECO:0000256" key="6">
    <source>
        <dbReference type="ARBA" id="ARBA00023004"/>
    </source>
</evidence>
<accession>A0A8J9VPL4</accession>
<evidence type="ECO:0000256" key="3">
    <source>
        <dbReference type="ARBA" id="ARBA00022617"/>
    </source>
</evidence>
<evidence type="ECO:0000256" key="7">
    <source>
        <dbReference type="ARBA" id="ARBA00023033"/>
    </source>
</evidence>
<dbReference type="InterPro" id="IPR002401">
    <property type="entry name" value="Cyt_P450_E_grp-I"/>
</dbReference>
<evidence type="ECO:0000313" key="10">
    <source>
        <dbReference type="EMBL" id="CAH0715572.1"/>
    </source>
</evidence>
<dbReference type="PRINTS" id="PR00463">
    <property type="entry name" value="EP450I"/>
</dbReference>
<dbReference type="PANTHER" id="PTHR24279">
    <property type="entry name" value="CYTOCHROME P450"/>
    <property type="match status" value="1"/>
</dbReference>
<keyword evidence="3 8" id="KW-0349">Heme</keyword>
<dbReference type="GO" id="GO:0016705">
    <property type="term" value="F:oxidoreductase activity, acting on paired donors, with incorporation or reduction of molecular oxygen"/>
    <property type="evidence" value="ECO:0007669"/>
    <property type="project" value="InterPro"/>
</dbReference>
<dbReference type="CDD" id="cd11054">
    <property type="entry name" value="CYP24A1-like"/>
    <property type="match status" value="1"/>
</dbReference>
<protein>
    <recommendedName>
        <fullName evidence="12">Cytochrome P450</fullName>
    </recommendedName>
</protein>
<dbReference type="GO" id="GO:0004497">
    <property type="term" value="F:monooxygenase activity"/>
    <property type="evidence" value="ECO:0007669"/>
    <property type="project" value="UniProtKB-KW"/>
</dbReference>
<feature type="binding site" description="axial binding residue" evidence="8">
    <location>
        <position position="451"/>
    </location>
    <ligand>
        <name>heme</name>
        <dbReference type="ChEBI" id="CHEBI:30413"/>
    </ligand>
    <ligandPart>
        <name>Fe</name>
        <dbReference type="ChEBI" id="CHEBI:18248"/>
    </ligandPart>
</feature>
<gene>
    <name evidence="10" type="ORF">BINO364_LOCUS2481</name>
</gene>
<dbReference type="InterPro" id="IPR017972">
    <property type="entry name" value="Cyt_P450_CS"/>
</dbReference>
<dbReference type="InterPro" id="IPR001128">
    <property type="entry name" value="Cyt_P450"/>
</dbReference>
<dbReference type="Pfam" id="PF00067">
    <property type="entry name" value="p450"/>
    <property type="match status" value="1"/>
</dbReference>
<dbReference type="PRINTS" id="PR00385">
    <property type="entry name" value="P450"/>
</dbReference>
<name>A0A8J9VPL4_9NEOP</name>
<evidence type="ECO:0000256" key="2">
    <source>
        <dbReference type="ARBA" id="ARBA00010617"/>
    </source>
</evidence>
<dbReference type="SUPFAM" id="SSF48264">
    <property type="entry name" value="Cytochrome P450"/>
    <property type="match status" value="1"/>
</dbReference>
<sequence length="502" mass="57612">MCEILLKRCFFLSSISKQINLFRYSTVANNIKTFECIPGLSSLPLLGPIHHFIPGIGSIGNPANFYNLLSILYEKFGNIVKLDGVFARASMVILYEPEHFDQVYRSEETLPSRPGFDTQIYYRTVLRKSTYDGVYGLTTAEGAQWRDFRTKVNPALLKPKLVKLYMPTLEKIAEDMVARLNKLKNDPYLQQNLDLEMTKWSLESVGVIALGTRLGCLKDSLSDEHPARILIKCARDMIDLSYKLENRPSLWRYFPTRNFKNLVKTFDKQWDTSLKFIEEAKQKTKDRGHDVPEEDKSVVEKLLAIDQKVAVAMANEMLLAGIDTVAFTATCLLYNLATNPHVQDKLREEIQSSEQSYRYLRACLKESLRLFAVIPANLRRTTKEHVVGGYHIPKGIDVIAPNEFLSRMDKYYPQAKEFIPERWLVQKSDPLYYGNCHPMVTLPFGFGVRSCIGRRIAELEIEVLVKKLISNFNVSWDGPPAQVVTRVMNSIKKPYHFKFQAI</sequence>
<dbReference type="EMBL" id="OV170230">
    <property type="protein sequence ID" value="CAH0715572.1"/>
    <property type="molecule type" value="Genomic_DNA"/>
</dbReference>
<evidence type="ECO:0000313" key="11">
    <source>
        <dbReference type="Proteomes" id="UP000838878"/>
    </source>
</evidence>
<dbReference type="GO" id="GO:0005506">
    <property type="term" value="F:iron ion binding"/>
    <property type="evidence" value="ECO:0007669"/>
    <property type="project" value="InterPro"/>
</dbReference>
<dbReference type="FunFam" id="1.10.630.10:FF:000006">
    <property type="entry name" value="Cytochrome P450 302a1, mitochondrial"/>
    <property type="match status" value="1"/>
</dbReference>
<comment type="cofactor">
    <cofactor evidence="1 8">
        <name>heme</name>
        <dbReference type="ChEBI" id="CHEBI:30413"/>
    </cofactor>
</comment>
<dbReference type="OrthoDB" id="3945418at2759"/>
<dbReference type="Proteomes" id="UP000838878">
    <property type="component" value="Chromosome 10"/>
</dbReference>
<keyword evidence="11" id="KW-1185">Reference proteome</keyword>
<keyword evidence="4 8" id="KW-0479">Metal-binding</keyword>
<keyword evidence="7 9" id="KW-0503">Monooxygenase</keyword>
<evidence type="ECO:0000256" key="8">
    <source>
        <dbReference type="PIRSR" id="PIRSR602401-1"/>
    </source>
</evidence>
<evidence type="ECO:0008006" key="12">
    <source>
        <dbReference type="Google" id="ProtNLM"/>
    </source>
</evidence>
<dbReference type="PROSITE" id="PS00086">
    <property type="entry name" value="CYTOCHROME_P450"/>
    <property type="match status" value="1"/>
</dbReference>
<keyword evidence="6 8" id="KW-0408">Iron</keyword>
<dbReference type="AlphaFoldDB" id="A0A8J9VPL4"/>
<dbReference type="GO" id="GO:0020037">
    <property type="term" value="F:heme binding"/>
    <property type="evidence" value="ECO:0007669"/>
    <property type="project" value="InterPro"/>
</dbReference>
<evidence type="ECO:0000256" key="1">
    <source>
        <dbReference type="ARBA" id="ARBA00001971"/>
    </source>
</evidence>